<evidence type="ECO:0000313" key="3">
    <source>
        <dbReference type="Proteomes" id="UP000290218"/>
    </source>
</evidence>
<dbReference type="RefSeq" id="WP_129047485.1">
    <property type="nucleotide sequence ID" value="NZ_SDHX01000001.1"/>
</dbReference>
<organism evidence="2 3">
    <name type="scientific">Oleiharenicola lentus</name>
    <dbReference type="NCBI Taxonomy" id="2508720"/>
    <lineage>
        <taxon>Bacteria</taxon>
        <taxon>Pseudomonadati</taxon>
        <taxon>Verrucomicrobiota</taxon>
        <taxon>Opitutia</taxon>
        <taxon>Opitutales</taxon>
        <taxon>Opitutaceae</taxon>
        <taxon>Oleiharenicola</taxon>
    </lineage>
</organism>
<keyword evidence="3" id="KW-1185">Reference proteome</keyword>
<evidence type="ECO:0008006" key="4">
    <source>
        <dbReference type="Google" id="ProtNLM"/>
    </source>
</evidence>
<accession>A0A4V1M6P5</accession>
<gene>
    <name evidence="2" type="ORF">ESB00_09670</name>
</gene>
<protein>
    <recommendedName>
        <fullName evidence="4">WD40 repeat domain-containing protein</fullName>
    </recommendedName>
</protein>
<feature type="compositionally biased region" description="Basic and acidic residues" evidence="1">
    <location>
        <begin position="293"/>
        <end position="307"/>
    </location>
</feature>
<sequence length="751" mass="81018">MFLRPNPPFVYFVCFVVTCLGLRADPLTKQLDIDFGRDVASRNLKGLAARSDGRLLPGPVFTDLTGPKIGDILWNLEALGNNRFLVGTGPDGKVQEITYNPKDSTYTVREVADVDETHAISLLPLPDGALLVGTSPTAALYVVKDGKTTARVPLPADSVFDLLALPDGTVLAATGNPGKIYKLDLKKLAAAGVIEGKVENDTLLSDRGITLFGEIRDRNVRRLARLSDGRIVAGSSPKGNLYSFAAAGGAPLFLQENRDAEVVDLLPDAEGGFHAALVFTPGDALRLAAKPPAETKDDSRAPDRDTTKPAFAGRSTVVRFPADGFPESVMGKPNVSFYRLARHGDWLLLTAGEQGDTFGYDPAARRSLTFAGSASAQLNDLAVLDDGRYLLLRNNAPGLALMAFNGAAERSLETKRLDLGQAGDLGAVRFPRLRGLDESALQLEISTNYGNDELEGWSPWTKLTLRDGGFTADSLRGRYVRYRLTLPGKAADFQLDKAVQYHRPQNRRPSLSDFRIFPPNQGIVPAPEPAPTVVATLGQLLFPSQRDNKDEPSPGQRRGALLNSQVIPQTGVQVVYWSVNDPDGDALAYTFSIRPDTAQGDWTDLTVGTTDSFVQFETGGLAEGLYLTRLNVAEQAPRPAGQRITYTFETDSLLVDRTPPVITGTQISRADGKLLVTITGRDALALLEGAEFVLNNGVRDVVMHPVDGLLDAREESFRLELPEARAAGATSVEIILYDQTGNASSARVPLK</sequence>
<reference evidence="2 3" key="1">
    <citation type="submission" date="2019-01" db="EMBL/GenBank/DDBJ databases">
        <title>Lacunisphaera sp. strain TWA-58.</title>
        <authorList>
            <person name="Chen W.-M."/>
        </authorList>
    </citation>
    <scope>NUCLEOTIDE SEQUENCE [LARGE SCALE GENOMIC DNA]</scope>
    <source>
        <strain evidence="2 3">TWA-58</strain>
    </source>
</reference>
<feature type="region of interest" description="Disordered" evidence="1">
    <location>
        <begin position="291"/>
        <end position="310"/>
    </location>
</feature>
<evidence type="ECO:0000313" key="2">
    <source>
        <dbReference type="EMBL" id="RXK56119.1"/>
    </source>
</evidence>
<dbReference type="AlphaFoldDB" id="A0A4V1M6P5"/>
<evidence type="ECO:0000256" key="1">
    <source>
        <dbReference type="SAM" id="MobiDB-lite"/>
    </source>
</evidence>
<dbReference type="OrthoDB" id="179737at2"/>
<dbReference type="SUPFAM" id="SSF63829">
    <property type="entry name" value="Calcium-dependent phosphotriesterase"/>
    <property type="match status" value="1"/>
</dbReference>
<dbReference type="Proteomes" id="UP000290218">
    <property type="component" value="Unassembled WGS sequence"/>
</dbReference>
<name>A0A4V1M6P5_9BACT</name>
<proteinExistence type="predicted"/>
<dbReference type="EMBL" id="SDHX01000001">
    <property type="protein sequence ID" value="RXK56119.1"/>
    <property type="molecule type" value="Genomic_DNA"/>
</dbReference>
<comment type="caution">
    <text evidence="2">The sequence shown here is derived from an EMBL/GenBank/DDBJ whole genome shotgun (WGS) entry which is preliminary data.</text>
</comment>